<dbReference type="Gene3D" id="3.30.70.1350">
    <property type="entry name" value="Cation efflux protein, cytoplasmic domain"/>
    <property type="match status" value="1"/>
</dbReference>
<evidence type="ECO:0000256" key="4">
    <source>
        <dbReference type="ARBA" id="ARBA00022692"/>
    </source>
</evidence>
<evidence type="ECO:0000256" key="7">
    <source>
        <dbReference type="SAM" id="Phobius"/>
    </source>
</evidence>
<feature type="transmembrane region" description="Helical" evidence="7">
    <location>
        <begin position="125"/>
        <end position="145"/>
    </location>
</feature>
<dbReference type="Proteomes" id="UP000051373">
    <property type="component" value="Unassembled WGS sequence"/>
</dbReference>
<feature type="transmembrane region" description="Helical" evidence="7">
    <location>
        <begin position="166"/>
        <end position="182"/>
    </location>
</feature>
<dbReference type="STRING" id="1703779.AMJ83_00250"/>
<dbReference type="SUPFAM" id="SSF161111">
    <property type="entry name" value="Cation efflux protein transmembrane domain-like"/>
    <property type="match status" value="1"/>
</dbReference>
<evidence type="ECO:0000256" key="5">
    <source>
        <dbReference type="ARBA" id="ARBA00022989"/>
    </source>
</evidence>
<dbReference type="SUPFAM" id="SSF160240">
    <property type="entry name" value="Cation efflux protein cytoplasmic domain-like"/>
    <property type="match status" value="1"/>
</dbReference>
<proteinExistence type="inferred from homology"/>
<gene>
    <name evidence="10" type="ORF">AMJ83_00250</name>
</gene>
<dbReference type="GO" id="GO:0016020">
    <property type="term" value="C:membrane"/>
    <property type="evidence" value="ECO:0007669"/>
    <property type="project" value="UniProtKB-SubCell"/>
</dbReference>
<dbReference type="InterPro" id="IPR036837">
    <property type="entry name" value="Cation_efflux_CTD_sf"/>
</dbReference>
<dbReference type="PATRIC" id="fig|1703779.3.peg.125"/>
<comment type="caution">
    <text evidence="10">The sequence shown here is derived from an EMBL/GenBank/DDBJ whole genome shotgun (WGS) entry which is preliminary data.</text>
</comment>
<keyword evidence="6 7" id="KW-0472">Membrane</keyword>
<evidence type="ECO:0000256" key="3">
    <source>
        <dbReference type="ARBA" id="ARBA00022448"/>
    </source>
</evidence>
<dbReference type="GO" id="GO:0008324">
    <property type="term" value="F:monoatomic cation transmembrane transporter activity"/>
    <property type="evidence" value="ECO:0007669"/>
    <property type="project" value="InterPro"/>
</dbReference>
<accession>A0A0S8FW42</accession>
<dbReference type="Pfam" id="PF01545">
    <property type="entry name" value="Cation_efflux"/>
    <property type="match status" value="1"/>
</dbReference>
<dbReference type="AlphaFoldDB" id="A0A0S8FW42"/>
<evidence type="ECO:0000256" key="2">
    <source>
        <dbReference type="ARBA" id="ARBA00008114"/>
    </source>
</evidence>
<feature type="transmembrane region" description="Helical" evidence="7">
    <location>
        <begin position="188"/>
        <end position="205"/>
    </location>
</feature>
<evidence type="ECO:0000256" key="6">
    <source>
        <dbReference type="ARBA" id="ARBA00023136"/>
    </source>
</evidence>
<evidence type="ECO:0000256" key="1">
    <source>
        <dbReference type="ARBA" id="ARBA00004141"/>
    </source>
</evidence>
<evidence type="ECO:0000313" key="11">
    <source>
        <dbReference type="Proteomes" id="UP000051373"/>
    </source>
</evidence>
<evidence type="ECO:0000259" key="9">
    <source>
        <dbReference type="Pfam" id="PF16916"/>
    </source>
</evidence>
<feature type="domain" description="Cation efflux protein cytoplasmic" evidence="9">
    <location>
        <begin position="218"/>
        <end position="293"/>
    </location>
</feature>
<keyword evidence="4 7" id="KW-0812">Transmembrane</keyword>
<keyword evidence="3" id="KW-0813">Transport</keyword>
<dbReference type="NCBIfam" id="TIGR01297">
    <property type="entry name" value="CDF"/>
    <property type="match status" value="1"/>
</dbReference>
<dbReference type="FunFam" id="1.20.1510.10:FF:000006">
    <property type="entry name" value="Divalent cation efflux transporter"/>
    <property type="match status" value="1"/>
</dbReference>
<dbReference type="InterPro" id="IPR027469">
    <property type="entry name" value="Cation_efflux_TMD_sf"/>
</dbReference>
<dbReference type="InterPro" id="IPR027470">
    <property type="entry name" value="Cation_efflux_CTD"/>
</dbReference>
<name>A0A0S8FW42_UNCW3</name>
<feature type="transmembrane region" description="Helical" evidence="7">
    <location>
        <begin position="21"/>
        <end position="44"/>
    </location>
</feature>
<dbReference type="PANTHER" id="PTHR43840:SF15">
    <property type="entry name" value="MITOCHONDRIAL METAL TRANSPORTER 1-RELATED"/>
    <property type="match status" value="1"/>
</dbReference>
<dbReference type="PANTHER" id="PTHR43840">
    <property type="entry name" value="MITOCHONDRIAL METAL TRANSPORTER 1-RELATED"/>
    <property type="match status" value="1"/>
</dbReference>
<dbReference type="InterPro" id="IPR058533">
    <property type="entry name" value="Cation_efflux_TM"/>
</dbReference>
<feature type="transmembrane region" description="Helical" evidence="7">
    <location>
        <begin position="88"/>
        <end position="105"/>
    </location>
</feature>
<sequence length="301" mass="33467">MALFNLDKGKRFRNYGYFEGILSVVLNIALFVFKFVFGTLLNSISLIADSLHSLSDVVTSTIVIFGFRISSKPPDAEHPFGHGRAERIVSIVIACMLIVVGFEFFKSGFDRFQNPIPIGADTFVIAMLIVSIFIKEFLYQFSLSLGKRIASPTLKAEAWHHRTDSISTLLVLGGFVFFRFGFYSLDGIMGMMVALIIVYTGISIIKESGSFLIGQAPSSSLVERIRQAAEDFDDVSDVHHIHVHDYGGQLEVTIHVRLKGDTHLEDAHHRASEVEKAIKKCVPGAEVTVHVEPISWGEFAR</sequence>
<dbReference type="EMBL" id="LJUJ01000001">
    <property type="protein sequence ID" value="KPK64883.1"/>
    <property type="molecule type" value="Genomic_DNA"/>
</dbReference>
<organism evidence="10 11">
    <name type="scientific">candidate division WOR_3 bacterium SM23_42</name>
    <dbReference type="NCBI Taxonomy" id="1703779"/>
    <lineage>
        <taxon>Bacteria</taxon>
        <taxon>Bacteria division WOR-3</taxon>
    </lineage>
</organism>
<feature type="domain" description="Cation efflux protein transmembrane" evidence="8">
    <location>
        <begin position="21"/>
        <end position="212"/>
    </location>
</feature>
<reference evidence="10 11" key="1">
    <citation type="journal article" date="2015" name="Microbiome">
        <title>Genomic resolution of linkages in carbon, nitrogen, and sulfur cycling among widespread estuary sediment bacteria.</title>
        <authorList>
            <person name="Baker B.J."/>
            <person name="Lazar C.S."/>
            <person name="Teske A.P."/>
            <person name="Dick G.J."/>
        </authorList>
    </citation>
    <scope>NUCLEOTIDE SEQUENCE [LARGE SCALE GENOMIC DNA]</scope>
    <source>
        <strain evidence="10">SM23_42</strain>
    </source>
</reference>
<dbReference type="Gene3D" id="1.20.1510.10">
    <property type="entry name" value="Cation efflux protein transmembrane domain"/>
    <property type="match status" value="1"/>
</dbReference>
<comment type="subcellular location">
    <subcellularLocation>
        <location evidence="1">Membrane</location>
        <topology evidence="1">Multi-pass membrane protein</topology>
    </subcellularLocation>
</comment>
<dbReference type="InterPro" id="IPR002524">
    <property type="entry name" value="Cation_efflux"/>
</dbReference>
<evidence type="ECO:0000259" key="8">
    <source>
        <dbReference type="Pfam" id="PF01545"/>
    </source>
</evidence>
<dbReference type="Pfam" id="PF16916">
    <property type="entry name" value="ZT_dimer"/>
    <property type="match status" value="1"/>
</dbReference>
<protein>
    <submittedName>
        <fullName evidence="10">Uncharacterized protein</fullName>
    </submittedName>
</protein>
<evidence type="ECO:0000313" key="10">
    <source>
        <dbReference type="EMBL" id="KPK64883.1"/>
    </source>
</evidence>
<keyword evidence="5 7" id="KW-1133">Transmembrane helix</keyword>
<comment type="similarity">
    <text evidence="2">Belongs to the cation diffusion facilitator (CDF) transporter (TC 2.A.4) family.</text>
</comment>
<dbReference type="InterPro" id="IPR050291">
    <property type="entry name" value="CDF_Transporter"/>
</dbReference>